<evidence type="ECO:0000256" key="7">
    <source>
        <dbReference type="ARBA" id="ARBA00023065"/>
    </source>
</evidence>
<keyword evidence="5 12" id="KW-1133">Transmembrane helix</keyword>
<evidence type="ECO:0000313" key="13">
    <source>
        <dbReference type="EMBL" id="CAF1115278.1"/>
    </source>
</evidence>
<dbReference type="PANTHER" id="PTHR11690">
    <property type="entry name" value="AMILORIDE-SENSITIVE SODIUM CHANNEL-RELATED"/>
    <property type="match status" value="1"/>
</dbReference>
<dbReference type="GO" id="GO:0015280">
    <property type="term" value="F:ligand-gated sodium channel activity"/>
    <property type="evidence" value="ECO:0007669"/>
    <property type="project" value="TreeGrafter"/>
</dbReference>
<evidence type="ECO:0000256" key="10">
    <source>
        <dbReference type="ARBA" id="ARBA00023303"/>
    </source>
</evidence>
<keyword evidence="9 11" id="KW-0739">Sodium transport</keyword>
<evidence type="ECO:0000256" key="3">
    <source>
        <dbReference type="ARBA" id="ARBA00022461"/>
    </source>
</evidence>
<evidence type="ECO:0000256" key="5">
    <source>
        <dbReference type="ARBA" id="ARBA00022989"/>
    </source>
</evidence>
<keyword evidence="7 11" id="KW-0406">Ion transport</keyword>
<comment type="subcellular location">
    <subcellularLocation>
        <location evidence="1">Membrane</location>
        <topology evidence="1">Multi-pass membrane protein</topology>
    </subcellularLocation>
</comment>
<evidence type="ECO:0000256" key="2">
    <source>
        <dbReference type="ARBA" id="ARBA00022448"/>
    </source>
</evidence>
<dbReference type="PRINTS" id="PR01078">
    <property type="entry name" value="AMINACHANNEL"/>
</dbReference>
<evidence type="ECO:0000256" key="6">
    <source>
        <dbReference type="ARBA" id="ARBA00023053"/>
    </source>
</evidence>
<sequence>IKKLKRILEERKWTNYTEMYIKDNAALVYIYYDRLGYELITEAEKMVIVDLISNIGGILGLFIGISILSFAELIEIFIEILFVLFESRKLKTNTLEI</sequence>
<dbReference type="GO" id="GO:0005886">
    <property type="term" value="C:plasma membrane"/>
    <property type="evidence" value="ECO:0007669"/>
    <property type="project" value="TreeGrafter"/>
</dbReference>
<keyword evidence="14" id="KW-1185">Reference proteome</keyword>
<evidence type="ECO:0000256" key="12">
    <source>
        <dbReference type="SAM" id="Phobius"/>
    </source>
</evidence>
<comment type="similarity">
    <text evidence="11">Belongs to the amiloride-sensitive sodium channel (TC 1.A.6) family.</text>
</comment>
<keyword evidence="6" id="KW-0915">Sodium</keyword>
<dbReference type="EMBL" id="CAJNOC010008420">
    <property type="protein sequence ID" value="CAF1115278.1"/>
    <property type="molecule type" value="Genomic_DNA"/>
</dbReference>
<evidence type="ECO:0000256" key="4">
    <source>
        <dbReference type="ARBA" id="ARBA00022692"/>
    </source>
</evidence>
<keyword evidence="3 11" id="KW-0894">Sodium channel</keyword>
<name>A0A814Q684_9BILA</name>
<comment type="caution">
    <text evidence="13">The sequence shown here is derived from an EMBL/GenBank/DDBJ whole genome shotgun (WGS) entry which is preliminary data.</text>
</comment>
<dbReference type="Gene3D" id="1.10.287.770">
    <property type="entry name" value="YojJ-like"/>
    <property type="match status" value="1"/>
</dbReference>
<keyword evidence="8 12" id="KW-0472">Membrane</keyword>
<evidence type="ECO:0000256" key="11">
    <source>
        <dbReference type="RuleBase" id="RU000679"/>
    </source>
</evidence>
<keyword evidence="4 11" id="KW-0812">Transmembrane</keyword>
<keyword evidence="2 11" id="KW-0813">Transport</keyword>
<organism evidence="13 14">
    <name type="scientific">Brachionus calyciflorus</name>
    <dbReference type="NCBI Taxonomy" id="104777"/>
    <lineage>
        <taxon>Eukaryota</taxon>
        <taxon>Metazoa</taxon>
        <taxon>Spiralia</taxon>
        <taxon>Gnathifera</taxon>
        <taxon>Rotifera</taxon>
        <taxon>Eurotatoria</taxon>
        <taxon>Monogononta</taxon>
        <taxon>Pseudotrocha</taxon>
        <taxon>Ploima</taxon>
        <taxon>Brachionidae</taxon>
        <taxon>Brachionus</taxon>
    </lineage>
</organism>
<dbReference type="AlphaFoldDB" id="A0A814Q684"/>
<dbReference type="InterPro" id="IPR001873">
    <property type="entry name" value="ENaC"/>
</dbReference>
<proteinExistence type="inferred from homology"/>
<dbReference type="Pfam" id="PF00858">
    <property type="entry name" value="ASC"/>
    <property type="match status" value="1"/>
</dbReference>
<evidence type="ECO:0000313" key="14">
    <source>
        <dbReference type="Proteomes" id="UP000663879"/>
    </source>
</evidence>
<evidence type="ECO:0000256" key="8">
    <source>
        <dbReference type="ARBA" id="ARBA00023136"/>
    </source>
</evidence>
<keyword evidence="10 11" id="KW-0407">Ion channel</keyword>
<reference evidence="13" key="1">
    <citation type="submission" date="2021-02" db="EMBL/GenBank/DDBJ databases">
        <authorList>
            <person name="Nowell W R."/>
        </authorList>
    </citation>
    <scope>NUCLEOTIDE SEQUENCE</scope>
    <source>
        <strain evidence="13">Ploen Becks lab</strain>
    </source>
</reference>
<evidence type="ECO:0000256" key="9">
    <source>
        <dbReference type="ARBA" id="ARBA00023201"/>
    </source>
</evidence>
<accession>A0A814Q684</accession>
<protein>
    <submittedName>
        <fullName evidence="13">Uncharacterized protein</fullName>
    </submittedName>
</protein>
<feature type="transmembrane region" description="Helical" evidence="12">
    <location>
        <begin position="55"/>
        <end position="85"/>
    </location>
</feature>
<gene>
    <name evidence="13" type="ORF">OXX778_LOCUS21802</name>
</gene>
<evidence type="ECO:0000256" key="1">
    <source>
        <dbReference type="ARBA" id="ARBA00004141"/>
    </source>
</evidence>
<feature type="non-terminal residue" evidence="13">
    <location>
        <position position="1"/>
    </location>
</feature>
<dbReference type="Proteomes" id="UP000663879">
    <property type="component" value="Unassembled WGS sequence"/>
</dbReference>
<dbReference type="PANTHER" id="PTHR11690:SF298">
    <property type="entry name" value="AMILORIDE-SENSITIVE SODIUM CHANNEL SUBUNIT BETA-LIKE"/>
    <property type="match status" value="1"/>
</dbReference>